<proteinExistence type="predicted"/>
<dbReference type="EMBL" id="GGEC01083094">
    <property type="protein sequence ID" value="MBX63578.1"/>
    <property type="molecule type" value="Transcribed_RNA"/>
</dbReference>
<accession>A0A2P2Q9A2</accession>
<evidence type="ECO:0000256" key="1">
    <source>
        <dbReference type="SAM" id="MobiDB-lite"/>
    </source>
</evidence>
<evidence type="ECO:0000313" key="2">
    <source>
        <dbReference type="EMBL" id="MBX63578.1"/>
    </source>
</evidence>
<dbReference type="AlphaFoldDB" id="A0A2P2Q9A2"/>
<feature type="region of interest" description="Disordered" evidence="1">
    <location>
        <begin position="1"/>
        <end position="26"/>
    </location>
</feature>
<feature type="compositionally biased region" description="Polar residues" evidence="1">
    <location>
        <begin position="1"/>
        <end position="17"/>
    </location>
</feature>
<protein>
    <submittedName>
        <fullName evidence="2">Uncharacterized protein</fullName>
    </submittedName>
</protein>
<name>A0A2P2Q9A2_RHIMU</name>
<sequence length="26" mass="3212">MQMEHQAQPTRRTSYYSIKNRKRTIS</sequence>
<organism evidence="2">
    <name type="scientific">Rhizophora mucronata</name>
    <name type="common">Asiatic mangrove</name>
    <dbReference type="NCBI Taxonomy" id="61149"/>
    <lineage>
        <taxon>Eukaryota</taxon>
        <taxon>Viridiplantae</taxon>
        <taxon>Streptophyta</taxon>
        <taxon>Embryophyta</taxon>
        <taxon>Tracheophyta</taxon>
        <taxon>Spermatophyta</taxon>
        <taxon>Magnoliopsida</taxon>
        <taxon>eudicotyledons</taxon>
        <taxon>Gunneridae</taxon>
        <taxon>Pentapetalae</taxon>
        <taxon>rosids</taxon>
        <taxon>fabids</taxon>
        <taxon>Malpighiales</taxon>
        <taxon>Rhizophoraceae</taxon>
        <taxon>Rhizophora</taxon>
    </lineage>
</organism>
<reference evidence="2" key="1">
    <citation type="submission" date="2018-02" db="EMBL/GenBank/DDBJ databases">
        <title>Rhizophora mucronata_Transcriptome.</title>
        <authorList>
            <person name="Meera S.P."/>
            <person name="Sreeshan A."/>
            <person name="Augustine A."/>
        </authorList>
    </citation>
    <scope>NUCLEOTIDE SEQUENCE</scope>
    <source>
        <tissue evidence="2">Leaf</tissue>
    </source>
</reference>